<dbReference type="EMBL" id="JADNYJ010000002">
    <property type="protein sequence ID" value="KAF8912887.1"/>
    <property type="molecule type" value="Genomic_DNA"/>
</dbReference>
<gene>
    <name evidence="2" type="ORF">CPB84DRAFT_1742327</name>
</gene>
<reference evidence="2" key="1">
    <citation type="submission" date="2020-11" db="EMBL/GenBank/DDBJ databases">
        <authorList>
            <consortium name="DOE Joint Genome Institute"/>
            <person name="Ahrendt S."/>
            <person name="Riley R."/>
            <person name="Andreopoulos W."/>
            <person name="LaButti K."/>
            <person name="Pangilinan J."/>
            <person name="Ruiz-duenas F.J."/>
            <person name="Barrasa J.M."/>
            <person name="Sanchez-Garcia M."/>
            <person name="Camarero S."/>
            <person name="Miyauchi S."/>
            <person name="Serrano A."/>
            <person name="Linde D."/>
            <person name="Babiker R."/>
            <person name="Drula E."/>
            <person name="Ayuso-Fernandez I."/>
            <person name="Pacheco R."/>
            <person name="Padilla G."/>
            <person name="Ferreira P."/>
            <person name="Barriuso J."/>
            <person name="Kellner H."/>
            <person name="Castanera R."/>
            <person name="Alfaro M."/>
            <person name="Ramirez L."/>
            <person name="Pisabarro A.G."/>
            <person name="Kuo A."/>
            <person name="Tritt A."/>
            <person name="Lipzen A."/>
            <person name="He G."/>
            <person name="Yan M."/>
            <person name="Ng V."/>
            <person name="Cullen D."/>
            <person name="Martin F."/>
            <person name="Rosso M.-N."/>
            <person name="Henrissat B."/>
            <person name="Hibbett D."/>
            <person name="Martinez A.T."/>
            <person name="Grigoriev I.V."/>
        </authorList>
    </citation>
    <scope>NUCLEOTIDE SEQUENCE</scope>
    <source>
        <strain evidence="2">AH 44721</strain>
    </source>
</reference>
<feature type="region of interest" description="Disordered" evidence="1">
    <location>
        <begin position="291"/>
        <end position="341"/>
    </location>
</feature>
<feature type="compositionally biased region" description="Polar residues" evidence="1">
    <location>
        <begin position="136"/>
        <end position="157"/>
    </location>
</feature>
<feature type="compositionally biased region" description="Polar residues" evidence="1">
    <location>
        <begin position="100"/>
        <end position="109"/>
    </location>
</feature>
<protein>
    <submittedName>
        <fullName evidence="2">Uncharacterized protein</fullName>
    </submittedName>
</protein>
<dbReference type="OrthoDB" id="2367685at2759"/>
<evidence type="ECO:0000256" key="1">
    <source>
        <dbReference type="SAM" id="MobiDB-lite"/>
    </source>
</evidence>
<proteinExistence type="predicted"/>
<feature type="region of interest" description="Disordered" evidence="1">
    <location>
        <begin position="179"/>
        <end position="277"/>
    </location>
</feature>
<accession>A0A9P5P1P8</accession>
<comment type="caution">
    <text evidence="2">The sequence shown here is derived from an EMBL/GenBank/DDBJ whole genome shotgun (WGS) entry which is preliminary data.</text>
</comment>
<feature type="compositionally biased region" description="Low complexity" evidence="1">
    <location>
        <begin position="122"/>
        <end position="132"/>
    </location>
</feature>
<evidence type="ECO:0000313" key="2">
    <source>
        <dbReference type="EMBL" id="KAF8912887.1"/>
    </source>
</evidence>
<feature type="compositionally biased region" description="Polar residues" evidence="1">
    <location>
        <begin position="239"/>
        <end position="248"/>
    </location>
</feature>
<feature type="compositionally biased region" description="Low complexity" evidence="1">
    <location>
        <begin position="318"/>
        <end position="330"/>
    </location>
</feature>
<sequence>MSSSLKNSDTRPLPEGWTEHFDSEYYVDLVPEPPRVTFIHPCDLEGKHPTSAPANSREHPSKQRLSQRPVGPRKSSTASLNPALHDTTQRQRRATVAQQLYASSLNPGSRQLLLTPDPPPHHQQSVSSSPGPEDVASSSSTYSSRKNPVSSTSSSLLNLDHHDPRKVFDCTRMAPGVRRMTVNGTGLPRNLAPGSSPRDGKGYGAHELYHPSVSNVTPSPVPPKDTPDNHPRGSALPMLTTQDTRLIGSSSSQSETLSLAARGAESAPDVMSPLDSDIYSGVTEDGLLVAPGKPSVFTPSKSSATLDVSSLKGKRPESSSLSQASAKMSSTDTGILQPKPIRPMQGVSLNLQVQAAVMAETREDDSTKHPKSTRKSQLLKNFSLGISKGKTKVLIDPYPEDASSYGDSLTSKFDESFVLVNTN</sequence>
<name>A0A9P5P1P8_GYMJU</name>
<keyword evidence="3" id="KW-1185">Reference proteome</keyword>
<dbReference type="Proteomes" id="UP000724874">
    <property type="component" value="Unassembled WGS sequence"/>
</dbReference>
<evidence type="ECO:0000313" key="3">
    <source>
        <dbReference type="Proteomes" id="UP000724874"/>
    </source>
</evidence>
<feature type="compositionally biased region" description="Polar residues" evidence="1">
    <location>
        <begin position="297"/>
        <end position="308"/>
    </location>
</feature>
<feature type="region of interest" description="Disordered" evidence="1">
    <location>
        <begin position="39"/>
        <end position="160"/>
    </location>
</feature>
<organism evidence="2 3">
    <name type="scientific">Gymnopilus junonius</name>
    <name type="common">Spectacular rustgill mushroom</name>
    <name type="synonym">Gymnopilus spectabilis subsp. junonius</name>
    <dbReference type="NCBI Taxonomy" id="109634"/>
    <lineage>
        <taxon>Eukaryota</taxon>
        <taxon>Fungi</taxon>
        <taxon>Dikarya</taxon>
        <taxon>Basidiomycota</taxon>
        <taxon>Agaricomycotina</taxon>
        <taxon>Agaricomycetes</taxon>
        <taxon>Agaricomycetidae</taxon>
        <taxon>Agaricales</taxon>
        <taxon>Agaricineae</taxon>
        <taxon>Hymenogastraceae</taxon>
        <taxon>Gymnopilus</taxon>
    </lineage>
</organism>
<dbReference type="AlphaFoldDB" id="A0A9P5P1P8"/>